<evidence type="ECO:0000313" key="1">
    <source>
        <dbReference type="EMBL" id="OCK86943.1"/>
    </source>
</evidence>
<sequence length="579" mass="62344">MSNYESDDAYPHSPGLKAVRVKATPSPSPPPFIPQQITIPSPENVSPHSLKKRKKPNRRKTRPSQGDTVLINFMDPNRPDIARLVGERALNSDSGSEADDEEMEERESEPASDSTLQTGPNLASLDLVGIAQEALQSTENASVPADTRIPQPVPREPGEKSQNDSRPHIKGDQDNAASKNPSAGALTNGVLSNTNRVGSNQSGGNSSKLEATSPKLTGDRAAPLVNGYPHKDSLATSPNLRELTIPPSKGSPRQTLPALQNPSSPSWDGPNGSPNQGQKLPGFRQLSELAEAASNEQNEARANGYHPNRQSFSSTGQSPTLVSRHFPTSTQRSPPGAFPPLSATSPISTHSDISQDPFRQGTFQFLNNRRPSQASENASYPSGLPSASTGDSYPSSDSFSPASQVAPIEGHCMSIDGAVNRKLPPPTGPHIQHVPPHGVGGFKCEHPGCSATPFQTQYLLNSSQNPSLTLLLNNSSSHANVHSQSRPHYCPVSGCSRAEGGKGFKRKNEMIRHGLVHQSPGYVCPFCPDREHKYPRPDNLQRHVRVHHVDKDKDDPLLREVLAQRPEGGSRGRRRRAGS</sequence>
<proteinExistence type="predicted"/>
<gene>
    <name evidence="1" type="ORF">K441DRAFT_20957</name>
</gene>
<dbReference type="Proteomes" id="UP000250078">
    <property type="component" value="Unassembled WGS sequence"/>
</dbReference>
<accession>A0ACC8EKW5</accession>
<name>A0ACC8EKW5_9PEZI</name>
<reference evidence="1 2" key="1">
    <citation type="journal article" date="2016" name="Nat. Commun.">
        <title>Ectomycorrhizal ecology is imprinted in the genome of the dominant symbiotic fungus Cenococcum geophilum.</title>
        <authorList>
            <consortium name="DOE Joint Genome Institute"/>
            <person name="Peter M."/>
            <person name="Kohler A."/>
            <person name="Ohm R.A."/>
            <person name="Kuo A."/>
            <person name="Krutzmann J."/>
            <person name="Morin E."/>
            <person name="Arend M."/>
            <person name="Barry K.W."/>
            <person name="Binder M."/>
            <person name="Choi C."/>
            <person name="Clum A."/>
            <person name="Copeland A."/>
            <person name="Grisel N."/>
            <person name="Haridas S."/>
            <person name="Kipfer T."/>
            <person name="LaButti K."/>
            <person name="Lindquist E."/>
            <person name="Lipzen A."/>
            <person name="Maire R."/>
            <person name="Meier B."/>
            <person name="Mihaltcheva S."/>
            <person name="Molinier V."/>
            <person name="Murat C."/>
            <person name="Poggeler S."/>
            <person name="Quandt C.A."/>
            <person name="Sperisen C."/>
            <person name="Tritt A."/>
            <person name="Tisserant E."/>
            <person name="Crous P.W."/>
            <person name="Henrissat B."/>
            <person name="Nehls U."/>
            <person name="Egli S."/>
            <person name="Spatafora J.W."/>
            <person name="Grigoriev I.V."/>
            <person name="Martin F.M."/>
        </authorList>
    </citation>
    <scope>NUCLEOTIDE SEQUENCE [LARGE SCALE GENOMIC DNA]</scope>
    <source>
        <strain evidence="1 2">1.58</strain>
    </source>
</reference>
<organism evidence="1 2">
    <name type="scientific">Cenococcum geophilum 1.58</name>
    <dbReference type="NCBI Taxonomy" id="794803"/>
    <lineage>
        <taxon>Eukaryota</taxon>
        <taxon>Fungi</taxon>
        <taxon>Dikarya</taxon>
        <taxon>Ascomycota</taxon>
        <taxon>Pezizomycotina</taxon>
        <taxon>Dothideomycetes</taxon>
        <taxon>Pleosporomycetidae</taxon>
        <taxon>Gloniales</taxon>
        <taxon>Gloniaceae</taxon>
        <taxon>Cenococcum</taxon>
    </lineage>
</organism>
<keyword evidence="2" id="KW-1185">Reference proteome</keyword>
<evidence type="ECO:0000313" key="2">
    <source>
        <dbReference type="Proteomes" id="UP000250078"/>
    </source>
</evidence>
<dbReference type="EMBL" id="KV748277">
    <property type="protein sequence ID" value="OCK86943.1"/>
    <property type="molecule type" value="Genomic_DNA"/>
</dbReference>
<protein>
    <submittedName>
        <fullName evidence="1">Uncharacterized protein</fullName>
    </submittedName>
</protein>